<protein>
    <submittedName>
        <fullName evidence="3">Nitroreductase/quinone reductase family protein</fullName>
    </submittedName>
</protein>
<evidence type="ECO:0000313" key="3">
    <source>
        <dbReference type="EMBL" id="MFI2229994.1"/>
    </source>
</evidence>
<evidence type="ECO:0000256" key="1">
    <source>
        <dbReference type="ARBA" id="ARBA00008710"/>
    </source>
</evidence>
<proteinExistence type="inferred from homology"/>
<dbReference type="Proteomes" id="UP001611494">
    <property type="component" value="Unassembled WGS sequence"/>
</dbReference>
<gene>
    <name evidence="3" type="ORF">ACH49Z_09095</name>
</gene>
<evidence type="ECO:0000256" key="2">
    <source>
        <dbReference type="ARBA" id="ARBA00049106"/>
    </source>
</evidence>
<accession>A0ABW7VTT4</accession>
<comment type="similarity">
    <text evidence="1">Belongs to the F420H(2)-dependent quinone reductase family.</text>
</comment>
<comment type="caution">
    <text evidence="3">The sequence shown here is derived from an EMBL/GenBank/DDBJ whole genome shotgun (WGS) entry which is preliminary data.</text>
</comment>
<dbReference type="RefSeq" id="WP_397061215.1">
    <property type="nucleotide sequence ID" value="NZ_JBIRYL010000001.1"/>
</dbReference>
<dbReference type="Gene3D" id="2.30.110.10">
    <property type="entry name" value="Electron Transport, Fmn-binding Protein, Chain A"/>
    <property type="match status" value="1"/>
</dbReference>
<comment type="catalytic activity">
    <reaction evidence="2">
        <text>oxidized coenzyme F420-(gamma-L-Glu)(n) + a quinol + H(+) = reduced coenzyme F420-(gamma-L-Glu)(n) + a quinone</text>
        <dbReference type="Rhea" id="RHEA:39663"/>
        <dbReference type="Rhea" id="RHEA-COMP:12939"/>
        <dbReference type="Rhea" id="RHEA-COMP:14378"/>
        <dbReference type="ChEBI" id="CHEBI:15378"/>
        <dbReference type="ChEBI" id="CHEBI:24646"/>
        <dbReference type="ChEBI" id="CHEBI:132124"/>
        <dbReference type="ChEBI" id="CHEBI:133980"/>
        <dbReference type="ChEBI" id="CHEBI:139511"/>
    </reaction>
</comment>
<dbReference type="Pfam" id="PF04075">
    <property type="entry name" value="F420H2_quin_red"/>
    <property type="match status" value="1"/>
</dbReference>
<name>A0ABW7VTT4_9NOCA</name>
<dbReference type="EMBL" id="JBIRYL010000001">
    <property type="protein sequence ID" value="MFI2229994.1"/>
    <property type="molecule type" value="Genomic_DNA"/>
</dbReference>
<dbReference type="InterPro" id="IPR012349">
    <property type="entry name" value="Split_barrel_FMN-bd"/>
</dbReference>
<dbReference type="InterPro" id="IPR004378">
    <property type="entry name" value="F420H2_quin_Rdtase"/>
</dbReference>
<dbReference type="PANTHER" id="PTHR39428">
    <property type="entry name" value="F420H(2)-DEPENDENT QUINONE REDUCTASE RV1261C"/>
    <property type="match status" value="1"/>
</dbReference>
<dbReference type="PANTHER" id="PTHR39428:SF1">
    <property type="entry name" value="F420H(2)-DEPENDENT QUINONE REDUCTASE RV1261C"/>
    <property type="match status" value="1"/>
</dbReference>
<keyword evidence="4" id="KW-1185">Reference proteome</keyword>
<organism evidence="3 4">
    <name type="scientific">Nocardia testacea</name>
    <dbReference type="NCBI Taxonomy" id="248551"/>
    <lineage>
        <taxon>Bacteria</taxon>
        <taxon>Bacillati</taxon>
        <taxon>Actinomycetota</taxon>
        <taxon>Actinomycetes</taxon>
        <taxon>Mycobacteriales</taxon>
        <taxon>Nocardiaceae</taxon>
        <taxon>Nocardia</taxon>
    </lineage>
</organism>
<dbReference type="NCBIfam" id="TIGR00026">
    <property type="entry name" value="hi_GC_TIGR00026"/>
    <property type="match status" value="1"/>
</dbReference>
<sequence length="155" mass="17679">MSGPSKKPFVPPRWFVRSFWAGHRLIYRLTARGLARPEHHGRMGMLRLRTRGRRTGRERAVILGYFRDGDDFVTLAMNGWAEPAPAWWLNLQADPAAEADTVDGVIRVRGREATGAERDRLWAEFPRYNGWGGADFERNAALRSHATPVVVLERI</sequence>
<evidence type="ECO:0000313" key="4">
    <source>
        <dbReference type="Proteomes" id="UP001611494"/>
    </source>
</evidence>
<reference evidence="3 4" key="1">
    <citation type="submission" date="2024-10" db="EMBL/GenBank/DDBJ databases">
        <title>The Natural Products Discovery Center: Release of the First 8490 Sequenced Strains for Exploring Actinobacteria Biosynthetic Diversity.</title>
        <authorList>
            <person name="Kalkreuter E."/>
            <person name="Kautsar S.A."/>
            <person name="Yang D."/>
            <person name="Bader C.D."/>
            <person name="Teijaro C.N."/>
            <person name="Fluegel L."/>
            <person name="Davis C.M."/>
            <person name="Simpson J.R."/>
            <person name="Lauterbach L."/>
            <person name="Steele A.D."/>
            <person name="Gui C."/>
            <person name="Meng S."/>
            <person name="Li G."/>
            <person name="Viehrig K."/>
            <person name="Ye F."/>
            <person name="Su P."/>
            <person name="Kiefer A.F."/>
            <person name="Nichols A."/>
            <person name="Cepeda A.J."/>
            <person name="Yan W."/>
            <person name="Fan B."/>
            <person name="Jiang Y."/>
            <person name="Adhikari A."/>
            <person name="Zheng C.-J."/>
            <person name="Schuster L."/>
            <person name="Cowan T.M."/>
            <person name="Smanski M.J."/>
            <person name="Chevrette M.G."/>
            <person name="De Carvalho L.P.S."/>
            <person name="Shen B."/>
        </authorList>
    </citation>
    <scope>NUCLEOTIDE SEQUENCE [LARGE SCALE GENOMIC DNA]</scope>
    <source>
        <strain evidence="3 4">NPDC019377</strain>
    </source>
</reference>